<dbReference type="RefSeq" id="WP_268265364.1">
    <property type="nucleotide sequence ID" value="NZ_JALQCW010000030.1"/>
</dbReference>
<dbReference type="Pfam" id="PF08238">
    <property type="entry name" value="Sel1"/>
    <property type="match status" value="3"/>
</dbReference>
<accession>A0A9X2C6C3</accession>
<dbReference type="Gene3D" id="1.25.40.10">
    <property type="entry name" value="Tetratricopeptide repeat domain"/>
    <property type="match status" value="1"/>
</dbReference>
<name>A0A9X2C6C3_9PSED</name>
<dbReference type="Proteomes" id="UP001155059">
    <property type="component" value="Unassembled WGS sequence"/>
</dbReference>
<dbReference type="PROSITE" id="PS51257">
    <property type="entry name" value="PROKAR_LIPOPROTEIN"/>
    <property type="match status" value="1"/>
</dbReference>
<comment type="caution">
    <text evidence="1">The sequence shown here is derived from an EMBL/GenBank/DDBJ whole genome shotgun (WGS) entry which is preliminary data.</text>
</comment>
<dbReference type="AlphaFoldDB" id="A0A9X2C6C3"/>
<dbReference type="SMART" id="SM00671">
    <property type="entry name" value="SEL1"/>
    <property type="match status" value="3"/>
</dbReference>
<dbReference type="InterPro" id="IPR006597">
    <property type="entry name" value="Sel1-like"/>
</dbReference>
<reference evidence="1 2" key="2">
    <citation type="journal article" date="2023" name="Plant Pathol.">
        <title>Dismantling and reorganizing Pseudomonas marginalis sensu#lato.</title>
        <authorList>
            <person name="Sawada H."/>
            <person name="Fujikawa T."/>
            <person name="Satou M."/>
        </authorList>
    </citation>
    <scope>NUCLEOTIDE SEQUENCE [LARGE SCALE GENOMIC DNA]</scope>
    <source>
        <strain evidence="1 2">MAFF 302030</strain>
    </source>
</reference>
<gene>
    <name evidence="1" type="ORF">M1B34_13260</name>
</gene>
<sequence length="296" mass="32624">MSPLRKTLGLLLLTSLVAGCQSSPPPPVAQPDDLSSLRCWGVREQKSITREQLDYIRALSKNGDPVCTLMLGDLYERGHGVAQDTAQAKALYQAVADQDPSAYYQLGRMADDGVGEPPDYFKARAFYQRAAAKPGNPRSEFQLARLLEDGKGGPRDLQGALALYLRALKYSEDEPWKGIQRLRAQSLVLNSEQQQRVNEVWVSGTRATLRRKIETTQKTLSKTLQPVPPLKPLKFQLEYIQDAATPKLTLLESSGNSPVDQAVLQAMSTYRFSGEPILPAGQKSWKVIASVVLGSQ</sequence>
<evidence type="ECO:0000313" key="1">
    <source>
        <dbReference type="EMBL" id="MCK9798665.1"/>
    </source>
</evidence>
<organism evidence="1 2">
    <name type="scientific">Pseudomonas morbosilactucae</name>
    <dbReference type="NCBI Taxonomy" id="2938197"/>
    <lineage>
        <taxon>Bacteria</taxon>
        <taxon>Pseudomonadati</taxon>
        <taxon>Pseudomonadota</taxon>
        <taxon>Gammaproteobacteria</taxon>
        <taxon>Pseudomonadales</taxon>
        <taxon>Pseudomonadaceae</taxon>
        <taxon>Pseudomonas</taxon>
    </lineage>
</organism>
<dbReference type="SUPFAM" id="SSF81901">
    <property type="entry name" value="HCP-like"/>
    <property type="match status" value="1"/>
</dbReference>
<protein>
    <submittedName>
        <fullName evidence="1">Sel1 repeat family protein</fullName>
    </submittedName>
</protein>
<dbReference type="InterPro" id="IPR052945">
    <property type="entry name" value="Mitotic_Regulator"/>
</dbReference>
<reference evidence="1 2" key="1">
    <citation type="journal article" date="2022" name="Int. J. Syst. Evol. Microbiol.">
        <title>Pseudomonas aegrilactucae sp. nov. and Pseudomonas morbosilactucae sp. nov., pathogens causing bacterial rot of lettuce in Japan.</title>
        <authorList>
            <person name="Sawada H."/>
            <person name="Fujikawa T."/>
            <person name="Satou M."/>
        </authorList>
    </citation>
    <scope>NUCLEOTIDE SEQUENCE [LARGE SCALE GENOMIC DNA]</scope>
    <source>
        <strain evidence="1 2">MAFF 302030</strain>
    </source>
</reference>
<dbReference type="PANTHER" id="PTHR43628">
    <property type="entry name" value="ACTIVATOR OF C KINASE PROTEIN 1-RELATED"/>
    <property type="match status" value="1"/>
</dbReference>
<dbReference type="EMBL" id="JALQCW010000030">
    <property type="protein sequence ID" value="MCK9798665.1"/>
    <property type="molecule type" value="Genomic_DNA"/>
</dbReference>
<dbReference type="PANTHER" id="PTHR43628:SF1">
    <property type="entry name" value="CHITIN SYNTHASE REGULATORY FACTOR 2-RELATED"/>
    <property type="match status" value="1"/>
</dbReference>
<evidence type="ECO:0000313" key="2">
    <source>
        <dbReference type="Proteomes" id="UP001155059"/>
    </source>
</evidence>
<dbReference type="InterPro" id="IPR011990">
    <property type="entry name" value="TPR-like_helical_dom_sf"/>
</dbReference>
<proteinExistence type="predicted"/>